<dbReference type="EMBL" id="CAJNNW010004532">
    <property type="protein sequence ID" value="CAE8646515.1"/>
    <property type="molecule type" value="Genomic_DNA"/>
</dbReference>
<evidence type="ECO:0008006" key="3">
    <source>
        <dbReference type="Google" id="ProtNLM"/>
    </source>
</evidence>
<gene>
    <name evidence="1" type="ORF">PGLA2088_LOCUS4878</name>
</gene>
<evidence type="ECO:0000313" key="2">
    <source>
        <dbReference type="Proteomes" id="UP000626109"/>
    </source>
</evidence>
<dbReference type="Proteomes" id="UP000626109">
    <property type="component" value="Unassembled WGS sequence"/>
</dbReference>
<organism evidence="1 2">
    <name type="scientific">Polarella glacialis</name>
    <name type="common">Dinoflagellate</name>
    <dbReference type="NCBI Taxonomy" id="89957"/>
    <lineage>
        <taxon>Eukaryota</taxon>
        <taxon>Sar</taxon>
        <taxon>Alveolata</taxon>
        <taxon>Dinophyceae</taxon>
        <taxon>Suessiales</taxon>
        <taxon>Suessiaceae</taxon>
        <taxon>Polarella</taxon>
    </lineage>
</organism>
<feature type="non-terminal residue" evidence="1">
    <location>
        <position position="102"/>
    </location>
</feature>
<evidence type="ECO:0000313" key="1">
    <source>
        <dbReference type="EMBL" id="CAE8646515.1"/>
    </source>
</evidence>
<feature type="non-terminal residue" evidence="1">
    <location>
        <position position="1"/>
    </location>
</feature>
<proteinExistence type="predicted"/>
<accession>A0A813I9M7</accession>
<comment type="caution">
    <text evidence="1">The sequence shown here is derived from an EMBL/GenBank/DDBJ whole genome shotgun (WGS) entry which is preliminary data.</text>
</comment>
<protein>
    <recommendedName>
        <fullName evidence="3">Bifunctional lysine-specific demethylase and histidyl-hydroxylase</fullName>
    </recommendedName>
</protein>
<name>A0A813I9M7_POLGL</name>
<sequence>AFNAPLLVQLTEELRRALPDILGSHQLMNMWAFKYSNNASDWPLQGTAVHADVAAVNVNLWLTADEANDEADGGGLIVHTKQAPKEWGFADYNSLQQVPRIK</sequence>
<dbReference type="AlphaFoldDB" id="A0A813I9M7"/>
<reference evidence="1" key="1">
    <citation type="submission" date="2021-02" db="EMBL/GenBank/DDBJ databases">
        <authorList>
            <person name="Dougan E. K."/>
            <person name="Rhodes N."/>
            <person name="Thang M."/>
            <person name="Chan C."/>
        </authorList>
    </citation>
    <scope>NUCLEOTIDE SEQUENCE</scope>
</reference>